<sequence length="318" mass="37455">MSQNTNTTRVNLLIEQYELSKESLAKDDPYGNASEMTRVNERILLHTGIFNKMLSLGMDDLNEQQRIYKDEFLPAFSPYKNHFIQSAQKIMRVDNEENRHQFEIATKQYYQALDLLLKYQQIMAEAFLMYNRVNRNDFNERFGYVEAQNEILKDEVDFFKKKVNEVSLHLADKKMKSLKGHEISIQAIAEHYEKAYEDSYGRFWGWVKNIFRKSDRAKEIEFLNTISKHTDCEEPIRVQAAALVHNKILASELFGKGSQLAKVLENFLTGKDMEQGNLVQFLDDHEEIKGIMPESLTEYFEEHQEDYNKERTNTISFQ</sequence>
<comment type="caution">
    <text evidence="1">The sequence shown here is derived from an EMBL/GenBank/DDBJ whole genome shotgun (WGS) entry which is preliminary data.</text>
</comment>
<dbReference type="EMBL" id="LNYY01000009">
    <property type="protein sequence ID" value="KTD70443.1"/>
    <property type="molecule type" value="Genomic_DNA"/>
</dbReference>
<dbReference type="PATRIC" id="fig|947033.5.peg.633"/>
<reference evidence="1 2" key="1">
    <citation type="submission" date="2015-11" db="EMBL/GenBank/DDBJ databases">
        <title>Genomic analysis of 38 Legionella species identifies large and diverse effector repertoires.</title>
        <authorList>
            <person name="Burstein D."/>
            <person name="Amaro F."/>
            <person name="Zusman T."/>
            <person name="Lifshitz Z."/>
            <person name="Cohen O."/>
            <person name="Gilbert J.A."/>
            <person name="Pupko T."/>
            <person name="Shuman H.A."/>
            <person name="Segal G."/>
        </authorList>
    </citation>
    <scope>NUCLEOTIDE SEQUENCE [LARGE SCALE GENOMIC DNA]</scope>
    <source>
        <strain evidence="1 2">IMVS3376</strain>
    </source>
</reference>
<name>A0A0W0ZMQ2_9GAMM</name>
<proteinExistence type="predicted"/>
<dbReference type="AlphaFoldDB" id="A0A0W0ZMQ2"/>
<organism evidence="1 2">
    <name type="scientific">Legionella steelei</name>
    <dbReference type="NCBI Taxonomy" id="947033"/>
    <lineage>
        <taxon>Bacteria</taxon>
        <taxon>Pseudomonadati</taxon>
        <taxon>Pseudomonadota</taxon>
        <taxon>Gammaproteobacteria</taxon>
        <taxon>Legionellales</taxon>
        <taxon>Legionellaceae</taxon>
        <taxon>Legionella</taxon>
    </lineage>
</organism>
<evidence type="ECO:0000313" key="1">
    <source>
        <dbReference type="EMBL" id="KTD70443.1"/>
    </source>
</evidence>
<evidence type="ECO:0000313" key="2">
    <source>
        <dbReference type="Proteomes" id="UP000054926"/>
    </source>
</evidence>
<dbReference type="Proteomes" id="UP000054926">
    <property type="component" value="Unassembled WGS sequence"/>
</dbReference>
<dbReference type="OrthoDB" id="5654345at2"/>
<gene>
    <name evidence="1" type="ORF">Lste_0594</name>
</gene>
<protein>
    <submittedName>
        <fullName evidence="1">Uncharacterized protein</fullName>
    </submittedName>
</protein>
<keyword evidence="2" id="KW-1185">Reference proteome</keyword>
<dbReference type="RefSeq" id="WP_058509611.1">
    <property type="nucleotide sequence ID" value="NZ_LNYY01000009.1"/>
</dbReference>
<accession>A0A0W0ZMQ2</accession>